<reference evidence="2 3" key="1">
    <citation type="submission" date="2016-09" db="EMBL/GenBank/DDBJ databases">
        <title>The draft genome of Dichanthelium oligosanthes: A C3 panicoid grass species.</title>
        <authorList>
            <person name="Studer A.J."/>
            <person name="Schnable J.C."/>
            <person name="Brutnell T.P."/>
        </authorList>
    </citation>
    <scope>NUCLEOTIDE SEQUENCE [LARGE SCALE GENOMIC DNA]</scope>
    <source>
        <strain evidence="3">cv. Kellogg 1175</strain>
        <tissue evidence="2">Leaf</tissue>
    </source>
</reference>
<dbReference type="EMBL" id="LWDX02062179">
    <property type="protein sequence ID" value="OEL16703.1"/>
    <property type="molecule type" value="Genomic_DNA"/>
</dbReference>
<proteinExistence type="predicted"/>
<dbReference type="Pfam" id="PF23622">
    <property type="entry name" value="LRR_At1g61320_AtMIF1"/>
    <property type="match status" value="1"/>
</dbReference>
<gene>
    <name evidence="2" type="ORF">BAE44_0022278</name>
</gene>
<feature type="non-terminal residue" evidence="2">
    <location>
        <position position="1"/>
    </location>
</feature>
<sequence>LDTVYGVRCSNKDCIGCNPMSKGILKEALRAAMAIRTYIKDKVPSTVKLTVLGPCKPC</sequence>
<dbReference type="Proteomes" id="UP000095767">
    <property type="component" value="Unassembled WGS sequence"/>
</dbReference>
<comment type="caution">
    <text evidence="2">The sequence shown here is derived from an EMBL/GenBank/DDBJ whole genome shotgun (WGS) entry which is preliminary data.</text>
</comment>
<keyword evidence="3" id="KW-1185">Reference proteome</keyword>
<dbReference type="STRING" id="888268.A0A1E5UV20"/>
<evidence type="ECO:0000259" key="1">
    <source>
        <dbReference type="Pfam" id="PF23622"/>
    </source>
</evidence>
<name>A0A1E5UV20_9POAL</name>
<organism evidence="2 3">
    <name type="scientific">Dichanthelium oligosanthes</name>
    <dbReference type="NCBI Taxonomy" id="888268"/>
    <lineage>
        <taxon>Eukaryota</taxon>
        <taxon>Viridiplantae</taxon>
        <taxon>Streptophyta</taxon>
        <taxon>Embryophyta</taxon>
        <taxon>Tracheophyta</taxon>
        <taxon>Spermatophyta</taxon>
        <taxon>Magnoliopsida</taxon>
        <taxon>Liliopsida</taxon>
        <taxon>Poales</taxon>
        <taxon>Poaceae</taxon>
        <taxon>PACMAD clade</taxon>
        <taxon>Panicoideae</taxon>
        <taxon>Panicodae</taxon>
        <taxon>Paniceae</taxon>
        <taxon>Dichantheliinae</taxon>
        <taxon>Dichanthelium</taxon>
    </lineage>
</organism>
<protein>
    <recommendedName>
        <fullName evidence="1">At1g61320/AtMIF1 LRR domain-containing protein</fullName>
    </recommendedName>
</protein>
<evidence type="ECO:0000313" key="3">
    <source>
        <dbReference type="Proteomes" id="UP000095767"/>
    </source>
</evidence>
<dbReference type="AlphaFoldDB" id="A0A1E5UV20"/>
<evidence type="ECO:0000313" key="2">
    <source>
        <dbReference type="EMBL" id="OEL16703.1"/>
    </source>
</evidence>
<feature type="domain" description="At1g61320/AtMIF1 LRR" evidence="1">
    <location>
        <begin position="1"/>
        <end position="55"/>
    </location>
</feature>
<dbReference type="InterPro" id="IPR055357">
    <property type="entry name" value="LRR_At1g61320_AtMIF1"/>
</dbReference>
<accession>A0A1E5UV20</accession>